<dbReference type="AlphaFoldDB" id="A0AAD5PH40"/>
<feature type="non-terminal residue" evidence="2">
    <location>
        <position position="55"/>
    </location>
</feature>
<name>A0AAD5PH40_9FUNG</name>
<gene>
    <name evidence="2" type="ORF">BDA99DRAFT_502732</name>
</gene>
<reference evidence="2" key="1">
    <citation type="journal article" date="2022" name="IScience">
        <title>Evolution of zygomycete secretomes and the origins of terrestrial fungal ecologies.</title>
        <authorList>
            <person name="Chang Y."/>
            <person name="Wang Y."/>
            <person name="Mondo S."/>
            <person name="Ahrendt S."/>
            <person name="Andreopoulos W."/>
            <person name="Barry K."/>
            <person name="Beard J."/>
            <person name="Benny G.L."/>
            <person name="Blankenship S."/>
            <person name="Bonito G."/>
            <person name="Cuomo C."/>
            <person name="Desiro A."/>
            <person name="Gervers K.A."/>
            <person name="Hundley H."/>
            <person name="Kuo A."/>
            <person name="LaButti K."/>
            <person name="Lang B.F."/>
            <person name="Lipzen A."/>
            <person name="O'Donnell K."/>
            <person name="Pangilinan J."/>
            <person name="Reynolds N."/>
            <person name="Sandor L."/>
            <person name="Smith M.E."/>
            <person name="Tsang A."/>
            <person name="Grigoriev I.V."/>
            <person name="Stajich J.E."/>
            <person name="Spatafora J.W."/>
        </authorList>
    </citation>
    <scope>NUCLEOTIDE SEQUENCE</scope>
    <source>
        <strain evidence="2">RSA 2281</strain>
    </source>
</reference>
<dbReference type="Proteomes" id="UP001209540">
    <property type="component" value="Unassembled WGS sequence"/>
</dbReference>
<keyword evidence="1" id="KW-0472">Membrane</keyword>
<keyword evidence="1" id="KW-1133">Transmembrane helix</keyword>
<organism evidence="2 3">
    <name type="scientific">Phascolomyces articulosus</name>
    <dbReference type="NCBI Taxonomy" id="60185"/>
    <lineage>
        <taxon>Eukaryota</taxon>
        <taxon>Fungi</taxon>
        <taxon>Fungi incertae sedis</taxon>
        <taxon>Mucoromycota</taxon>
        <taxon>Mucoromycotina</taxon>
        <taxon>Mucoromycetes</taxon>
        <taxon>Mucorales</taxon>
        <taxon>Lichtheimiaceae</taxon>
        <taxon>Phascolomyces</taxon>
    </lineage>
</organism>
<evidence type="ECO:0000256" key="1">
    <source>
        <dbReference type="SAM" id="Phobius"/>
    </source>
</evidence>
<sequence>MSVYGIVPFFIIYSSFPLTLFHVCVKLCAGVCVGYYFFFIIEKKKELLIFLSLLN</sequence>
<comment type="caution">
    <text evidence="2">The sequence shown here is derived from an EMBL/GenBank/DDBJ whole genome shotgun (WGS) entry which is preliminary data.</text>
</comment>
<feature type="transmembrane region" description="Helical" evidence="1">
    <location>
        <begin position="20"/>
        <end position="41"/>
    </location>
</feature>
<evidence type="ECO:0000313" key="2">
    <source>
        <dbReference type="EMBL" id="KAI9270809.1"/>
    </source>
</evidence>
<keyword evidence="3" id="KW-1185">Reference proteome</keyword>
<evidence type="ECO:0000313" key="3">
    <source>
        <dbReference type="Proteomes" id="UP001209540"/>
    </source>
</evidence>
<reference evidence="2" key="2">
    <citation type="submission" date="2023-02" db="EMBL/GenBank/DDBJ databases">
        <authorList>
            <consortium name="DOE Joint Genome Institute"/>
            <person name="Mondo S.J."/>
            <person name="Chang Y."/>
            <person name="Wang Y."/>
            <person name="Ahrendt S."/>
            <person name="Andreopoulos W."/>
            <person name="Barry K."/>
            <person name="Beard J."/>
            <person name="Benny G.L."/>
            <person name="Blankenship S."/>
            <person name="Bonito G."/>
            <person name="Cuomo C."/>
            <person name="Desiro A."/>
            <person name="Gervers K.A."/>
            <person name="Hundley H."/>
            <person name="Kuo A."/>
            <person name="LaButti K."/>
            <person name="Lang B.F."/>
            <person name="Lipzen A."/>
            <person name="O'Donnell K."/>
            <person name="Pangilinan J."/>
            <person name="Reynolds N."/>
            <person name="Sandor L."/>
            <person name="Smith M.W."/>
            <person name="Tsang A."/>
            <person name="Grigoriev I.V."/>
            <person name="Stajich J.E."/>
            <person name="Spatafora J.W."/>
        </authorList>
    </citation>
    <scope>NUCLEOTIDE SEQUENCE</scope>
    <source>
        <strain evidence="2">RSA 2281</strain>
    </source>
</reference>
<dbReference type="EMBL" id="JAIXMP010000007">
    <property type="protein sequence ID" value="KAI9270809.1"/>
    <property type="molecule type" value="Genomic_DNA"/>
</dbReference>
<accession>A0AAD5PH40</accession>
<protein>
    <submittedName>
        <fullName evidence="2">Uncharacterized protein</fullName>
    </submittedName>
</protein>
<keyword evidence="1" id="KW-0812">Transmembrane</keyword>
<proteinExistence type="predicted"/>